<feature type="compositionally biased region" description="Low complexity" evidence="1">
    <location>
        <begin position="204"/>
        <end position="219"/>
    </location>
</feature>
<reference evidence="5" key="1">
    <citation type="submission" date="2015-11" db="EMBL/GenBank/DDBJ databases">
        <title>De novo transcriptome assembly of four potential Pierce s Disease insect vectors from Arizona vineyards.</title>
        <authorList>
            <person name="Tassone E.E."/>
        </authorList>
    </citation>
    <scope>NUCLEOTIDE SEQUENCE</scope>
</reference>
<evidence type="ECO:0000256" key="1">
    <source>
        <dbReference type="SAM" id="MobiDB-lite"/>
    </source>
</evidence>
<feature type="compositionally biased region" description="Low complexity" evidence="1">
    <location>
        <begin position="231"/>
        <end position="254"/>
    </location>
</feature>
<dbReference type="PANTHER" id="PTHR46560:SF4">
    <property type="entry name" value="DUSKY"/>
    <property type="match status" value="1"/>
</dbReference>
<dbReference type="InterPro" id="IPR056953">
    <property type="entry name" value="CUT_N"/>
</dbReference>
<keyword evidence="2" id="KW-0472">Membrane</keyword>
<dbReference type="AlphaFoldDB" id="A0A1B6FCK4"/>
<accession>A0A1B6FCK4</accession>
<keyword evidence="3" id="KW-0732">Signal</keyword>
<sequence>ITLARSMMINLVTRLIVLFLTIWAKTTNAQYQSSLGHSAQQALFIRDIDAPSPYNEHVHHHFEHTSDRVPRQSAVSPAAMDQTVQGILEWLQGKYAGARKARQESPARQYLPARVNPTTTQKPRPFQTNGYDGRALSTGYPFPQSPTPTFNVPETPAPYSPSSTGGTPAPYNPSTGGTPAPFNPSGSPTPYNIPSPSPSPGPSQQPYNPSSSPQAPYPSDDTGPSQIPFITSTGTGFSVTGGSNFPSSTGTGISPTGGGISPTGPSAPGVFPQSPQGVPVDNNIDSDDNHPPHIHDINVQCAKDQMTINLEFNRPFNGIIYSKGYYSDPQCRYVSPNSGQTKFSFTVYMRSCGTQFIDEFREGKQAYLENVLVLQNEPGIQEVWDSIRSVRCLWEGNLNKAVSVALSVGMLSQEIVTFSGDTATARLDIQMGRGPFAPAATGLVKIGELMTLVVTVEGDPAFNVLVRSCIARDNDPNSGNMVQLTDDRGCNLKPKLMGAIQTARDPNTNAVIAYAIFRAFKFPDVMDLTIECNVELCKTECAPCPDPNQVLEPTRRRRSADNSTLEMTDPVTVGRRLRVFLPEDLEESRQSAAMVINVGSPAASDHDSVCLSSSVFLLSSTFLLSILATSCICSAVLWLRMQRQSMWK</sequence>
<feature type="compositionally biased region" description="Polar residues" evidence="1">
    <location>
        <begin position="116"/>
        <end position="130"/>
    </location>
</feature>
<feature type="compositionally biased region" description="Pro residues" evidence="1">
    <location>
        <begin position="191"/>
        <end position="203"/>
    </location>
</feature>
<evidence type="ECO:0000313" key="5">
    <source>
        <dbReference type="EMBL" id="JAS47946.1"/>
    </source>
</evidence>
<feature type="chain" id="PRO_5008582742" description="ZP domain-containing protein" evidence="3">
    <location>
        <begin position="30"/>
        <end position="648"/>
    </location>
</feature>
<evidence type="ECO:0000256" key="2">
    <source>
        <dbReference type="SAM" id="Phobius"/>
    </source>
</evidence>
<dbReference type="PROSITE" id="PS51034">
    <property type="entry name" value="ZP_2"/>
    <property type="match status" value="1"/>
</dbReference>
<dbReference type="SMART" id="SM00241">
    <property type="entry name" value="ZP"/>
    <property type="match status" value="1"/>
</dbReference>
<evidence type="ECO:0000259" key="4">
    <source>
        <dbReference type="PROSITE" id="PS51034"/>
    </source>
</evidence>
<dbReference type="EMBL" id="GECZ01021823">
    <property type="protein sequence ID" value="JAS47946.1"/>
    <property type="molecule type" value="Transcribed_RNA"/>
</dbReference>
<feature type="domain" description="ZP" evidence="4">
    <location>
        <begin position="300"/>
        <end position="551"/>
    </location>
</feature>
<dbReference type="Pfam" id="PF25057">
    <property type="entry name" value="CUT_N"/>
    <property type="match status" value="1"/>
</dbReference>
<protein>
    <recommendedName>
        <fullName evidence="4">ZP domain-containing protein</fullName>
    </recommendedName>
</protein>
<feature type="transmembrane region" description="Helical" evidence="2">
    <location>
        <begin position="615"/>
        <end position="639"/>
    </location>
</feature>
<organism evidence="5">
    <name type="scientific">Cuerna arida</name>
    <dbReference type="NCBI Taxonomy" id="1464854"/>
    <lineage>
        <taxon>Eukaryota</taxon>
        <taxon>Metazoa</taxon>
        <taxon>Ecdysozoa</taxon>
        <taxon>Arthropoda</taxon>
        <taxon>Hexapoda</taxon>
        <taxon>Insecta</taxon>
        <taxon>Pterygota</taxon>
        <taxon>Neoptera</taxon>
        <taxon>Paraneoptera</taxon>
        <taxon>Hemiptera</taxon>
        <taxon>Auchenorrhyncha</taxon>
        <taxon>Membracoidea</taxon>
        <taxon>Cicadellidae</taxon>
        <taxon>Cicadellinae</taxon>
        <taxon>Proconiini</taxon>
        <taxon>Cuerna</taxon>
    </lineage>
</organism>
<keyword evidence="2" id="KW-1133">Transmembrane helix</keyword>
<feature type="signal peptide" evidence="3">
    <location>
        <begin position="1"/>
        <end position="29"/>
    </location>
</feature>
<evidence type="ECO:0000256" key="3">
    <source>
        <dbReference type="SAM" id="SignalP"/>
    </source>
</evidence>
<dbReference type="PANTHER" id="PTHR46560">
    <property type="entry name" value="CYPHER, ISOFORM B"/>
    <property type="match status" value="1"/>
</dbReference>
<name>A0A1B6FCK4_9HEMI</name>
<proteinExistence type="predicted"/>
<keyword evidence="2" id="KW-0812">Transmembrane</keyword>
<gene>
    <name evidence="5" type="ORF">g.12231</name>
</gene>
<dbReference type="Gene3D" id="2.60.40.4100">
    <property type="entry name" value="Zona pellucida, ZP-C domain"/>
    <property type="match status" value="1"/>
</dbReference>
<feature type="region of interest" description="Disordered" evidence="1">
    <location>
        <begin position="99"/>
        <end position="279"/>
    </location>
</feature>
<dbReference type="InterPro" id="IPR001507">
    <property type="entry name" value="ZP_dom"/>
</dbReference>
<feature type="compositionally biased region" description="Polar residues" evidence="1">
    <location>
        <begin position="160"/>
        <end position="177"/>
    </location>
</feature>
<dbReference type="InterPro" id="IPR042235">
    <property type="entry name" value="ZP-C_dom"/>
</dbReference>
<feature type="non-terminal residue" evidence="5">
    <location>
        <position position="1"/>
    </location>
</feature>